<proteinExistence type="predicted"/>
<protein>
    <submittedName>
        <fullName evidence="1">Uncharacterized protein</fullName>
    </submittedName>
</protein>
<comment type="caution">
    <text evidence="1">The sequence shown here is derived from an EMBL/GenBank/DDBJ whole genome shotgun (WGS) entry which is preliminary data.</text>
</comment>
<gene>
    <name evidence="1" type="ORF">EZS28_001694</name>
</gene>
<dbReference type="EMBL" id="SNRW01000186">
    <property type="protein sequence ID" value="KAA6402784.1"/>
    <property type="molecule type" value="Genomic_DNA"/>
</dbReference>
<sequence length="147" mass="17341">MITTAVIDMRKIETIEMISQIWGEAEREEEQIEVKVREMDKIMMIGLNVYTARSKDNKQDNLGYNAIDENKPYLQFKQLQELQSTCQVPEQFKKKYFAQQITSPPTLMKKAQFLGQVQNQSIKREINQSRISKQHNNYSPQRIIKNN</sequence>
<reference evidence="1 2" key="1">
    <citation type="submission" date="2019-03" db="EMBL/GenBank/DDBJ databases">
        <title>Single cell metagenomics reveals metabolic interactions within the superorganism composed of flagellate Streblomastix strix and complex community of Bacteroidetes bacteria on its surface.</title>
        <authorList>
            <person name="Treitli S.C."/>
            <person name="Kolisko M."/>
            <person name="Husnik F."/>
            <person name="Keeling P."/>
            <person name="Hampl V."/>
        </authorList>
    </citation>
    <scope>NUCLEOTIDE SEQUENCE [LARGE SCALE GENOMIC DNA]</scope>
    <source>
        <strain evidence="1">ST1C</strain>
    </source>
</reference>
<evidence type="ECO:0000313" key="2">
    <source>
        <dbReference type="Proteomes" id="UP000324800"/>
    </source>
</evidence>
<name>A0A5J4X6I7_9EUKA</name>
<evidence type="ECO:0000313" key="1">
    <source>
        <dbReference type="EMBL" id="KAA6402784.1"/>
    </source>
</evidence>
<dbReference type="AlphaFoldDB" id="A0A5J4X6I7"/>
<accession>A0A5J4X6I7</accession>
<dbReference type="Proteomes" id="UP000324800">
    <property type="component" value="Unassembled WGS sequence"/>
</dbReference>
<organism evidence="1 2">
    <name type="scientific">Streblomastix strix</name>
    <dbReference type="NCBI Taxonomy" id="222440"/>
    <lineage>
        <taxon>Eukaryota</taxon>
        <taxon>Metamonada</taxon>
        <taxon>Preaxostyla</taxon>
        <taxon>Oxymonadida</taxon>
        <taxon>Streblomastigidae</taxon>
        <taxon>Streblomastix</taxon>
    </lineage>
</organism>